<dbReference type="PROSITE" id="PS50928">
    <property type="entry name" value="ABC_TM1"/>
    <property type="match status" value="1"/>
</dbReference>
<evidence type="ECO:0000313" key="10">
    <source>
        <dbReference type="Proteomes" id="UP000677918"/>
    </source>
</evidence>
<dbReference type="PANTHER" id="PTHR43163">
    <property type="entry name" value="DIPEPTIDE TRANSPORT SYSTEM PERMEASE PROTEIN DPPB-RELATED"/>
    <property type="match status" value="1"/>
</dbReference>
<comment type="caution">
    <text evidence="9">The sequence shown here is derived from an EMBL/GenBank/DDBJ whole genome shotgun (WGS) entry which is preliminary data.</text>
</comment>
<keyword evidence="10" id="KW-1185">Reference proteome</keyword>
<dbReference type="EMBL" id="BOVK01000010">
    <property type="protein sequence ID" value="GIQ67901.1"/>
    <property type="molecule type" value="Genomic_DNA"/>
</dbReference>
<dbReference type="Pfam" id="PF19300">
    <property type="entry name" value="BPD_transp_1_N"/>
    <property type="match status" value="1"/>
</dbReference>
<dbReference type="PANTHER" id="PTHR43163:SF6">
    <property type="entry name" value="DIPEPTIDE TRANSPORT SYSTEM PERMEASE PROTEIN DPPB-RELATED"/>
    <property type="match status" value="1"/>
</dbReference>
<keyword evidence="2 7" id="KW-0813">Transport</keyword>
<comment type="subcellular location">
    <subcellularLocation>
        <location evidence="1 7">Cell membrane</location>
        <topology evidence="1 7">Multi-pass membrane protein</topology>
    </subcellularLocation>
</comment>
<feature type="transmembrane region" description="Helical" evidence="7">
    <location>
        <begin position="175"/>
        <end position="194"/>
    </location>
</feature>
<evidence type="ECO:0000256" key="7">
    <source>
        <dbReference type="RuleBase" id="RU363032"/>
    </source>
</evidence>
<feature type="domain" description="ABC transmembrane type-1" evidence="8">
    <location>
        <begin position="97"/>
        <end position="298"/>
    </location>
</feature>
<dbReference type="InterPro" id="IPR035906">
    <property type="entry name" value="MetI-like_sf"/>
</dbReference>
<evidence type="ECO:0000256" key="1">
    <source>
        <dbReference type="ARBA" id="ARBA00004651"/>
    </source>
</evidence>
<dbReference type="GO" id="GO:0005886">
    <property type="term" value="C:plasma membrane"/>
    <property type="evidence" value="ECO:0007669"/>
    <property type="project" value="UniProtKB-SubCell"/>
</dbReference>
<dbReference type="Proteomes" id="UP000677918">
    <property type="component" value="Unassembled WGS sequence"/>
</dbReference>
<feature type="transmembrane region" description="Helical" evidence="7">
    <location>
        <begin position="275"/>
        <end position="294"/>
    </location>
</feature>
<keyword evidence="5 7" id="KW-1133">Transmembrane helix</keyword>
<evidence type="ECO:0000256" key="5">
    <source>
        <dbReference type="ARBA" id="ARBA00022989"/>
    </source>
</evidence>
<evidence type="ECO:0000256" key="4">
    <source>
        <dbReference type="ARBA" id="ARBA00022692"/>
    </source>
</evidence>
<dbReference type="SUPFAM" id="SSF161098">
    <property type="entry name" value="MetI-like"/>
    <property type="match status" value="1"/>
</dbReference>
<evidence type="ECO:0000313" key="9">
    <source>
        <dbReference type="EMBL" id="GIQ67901.1"/>
    </source>
</evidence>
<dbReference type="InterPro" id="IPR045621">
    <property type="entry name" value="BPD_transp_1_N"/>
</dbReference>
<organism evidence="9 10">
    <name type="scientific">Xylanibacillus composti</name>
    <dbReference type="NCBI Taxonomy" id="1572762"/>
    <lineage>
        <taxon>Bacteria</taxon>
        <taxon>Bacillati</taxon>
        <taxon>Bacillota</taxon>
        <taxon>Bacilli</taxon>
        <taxon>Bacillales</taxon>
        <taxon>Paenibacillaceae</taxon>
        <taxon>Xylanibacillus</taxon>
    </lineage>
</organism>
<reference evidence="9" key="1">
    <citation type="submission" date="2021-04" db="EMBL/GenBank/DDBJ databases">
        <title>Draft genome sequence of Xylanibacillus composti strain K13.</title>
        <authorList>
            <person name="Uke A."/>
            <person name="Chhe C."/>
            <person name="Baramee S."/>
            <person name="Kosugi A."/>
        </authorList>
    </citation>
    <scope>NUCLEOTIDE SEQUENCE</scope>
    <source>
        <strain evidence="9">K13</strain>
    </source>
</reference>
<feature type="transmembrane region" description="Helical" evidence="7">
    <location>
        <begin position="136"/>
        <end position="163"/>
    </location>
</feature>
<name>A0A8J4H1V5_9BACL</name>
<gene>
    <name evidence="9" type="ORF">XYCOK13_07250</name>
</gene>
<evidence type="ECO:0000256" key="2">
    <source>
        <dbReference type="ARBA" id="ARBA00022448"/>
    </source>
</evidence>
<comment type="similarity">
    <text evidence="7">Belongs to the binding-protein-dependent transport system permease family.</text>
</comment>
<evidence type="ECO:0000259" key="8">
    <source>
        <dbReference type="PROSITE" id="PS50928"/>
    </source>
</evidence>
<dbReference type="GO" id="GO:0055085">
    <property type="term" value="P:transmembrane transport"/>
    <property type="evidence" value="ECO:0007669"/>
    <property type="project" value="InterPro"/>
</dbReference>
<dbReference type="InterPro" id="IPR000515">
    <property type="entry name" value="MetI-like"/>
</dbReference>
<keyword evidence="3" id="KW-1003">Cell membrane</keyword>
<dbReference type="Pfam" id="PF00528">
    <property type="entry name" value="BPD_transp_1"/>
    <property type="match status" value="1"/>
</dbReference>
<evidence type="ECO:0000256" key="6">
    <source>
        <dbReference type="ARBA" id="ARBA00023136"/>
    </source>
</evidence>
<protein>
    <submittedName>
        <fullName evidence="9">ABC transporter permease</fullName>
    </submittedName>
</protein>
<keyword evidence="4 7" id="KW-0812">Transmembrane</keyword>
<dbReference type="Gene3D" id="1.10.3720.10">
    <property type="entry name" value="MetI-like"/>
    <property type="match status" value="1"/>
</dbReference>
<dbReference type="CDD" id="cd06261">
    <property type="entry name" value="TM_PBP2"/>
    <property type="match status" value="1"/>
</dbReference>
<feature type="transmembrane region" description="Helical" evidence="7">
    <location>
        <begin position="233"/>
        <end position="255"/>
    </location>
</feature>
<dbReference type="RefSeq" id="WP_155618005.1">
    <property type="nucleotide sequence ID" value="NZ_BOVK01000010.1"/>
</dbReference>
<proteinExistence type="inferred from homology"/>
<dbReference type="AlphaFoldDB" id="A0A8J4H1V5"/>
<evidence type="ECO:0000256" key="3">
    <source>
        <dbReference type="ARBA" id="ARBA00022475"/>
    </source>
</evidence>
<keyword evidence="6 7" id="KW-0472">Membrane</keyword>
<accession>A0A8J4H1V5</accession>
<sequence length="313" mass="34513">MVGFLKRCIGLIITLLGVTALSFLMANISIVDPAEAYARNVFLHPTEEQIVQIRTEMGLDRPLYQQYIQWLGSSLRGDLGVSLQTKNTVASDIGQKLPITMQLVGMSLLWVVVFTIPVALITALRKNSWFDHVVRIATILGASLPNFWLGFLVLLLFAVTFPIVKVVDYGNLMSLILPSLVLAVPVASISIRLFRATLLSNLNKDYVAYAKARGLSNGRIVWVHVTRNSLPPLIMLFGQYMGHMIAGSAIVESIFSLKGVGMYLIDAIMARDLPTINGCVLVIALIFVFGRVLADIVNWRLNPRMMDKGEGAL</sequence>
<feature type="transmembrane region" description="Helical" evidence="7">
    <location>
        <begin position="103"/>
        <end position="124"/>
    </location>
</feature>